<dbReference type="GO" id="GO:0016477">
    <property type="term" value="P:cell migration"/>
    <property type="evidence" value="ECO:0007669"/>
    <property type="project" value="TreeGrafter"/>
</dbReference>
<dbReference type="Gene3D" id="1.20.5.630">
    <property type="entry name" value="Integrin beta subunit, cytoplasmic domain"/>
    <property type="match status" value="1"/>
</dbReference>
<evidence type="ECO:0000313" key="5">
    <source>
        <dbReference type="EMBL" id="KIH45517.1"/>
    </source>
</evidence>
<keyword evidence="3" id="KW-1133">Transmembrane helix</keyword>
<dbReference type="EMBL" id="KN772237">
    <property type="protein sequence ID" value="KIH45517.1"/>
    <property type="molecule type" value="Genomic_DNA"/>
</dbReference>
<gene>
    <name evidence="5" type="ORF">ANCDUO_24442</name>
</gene>
<dbReference type="InterPro" id="IPR014836">
    <property type="entry name" value="Integrin_bsu_cyt_dom"/>
</dbReference>
<accession>A0A0C2C796</accession>
<reference evidence="5 6" key="1">
    <citation type="submission" date="2013-12" db="EMBL/GenBank/DDBJ databases">
        <title>Draft genome of the parsitic nematode Ancylostoma duodenale.</title>
        <authorList>
            <person name="Mitreva M."/>
        </authorList>
    </citation>
    <scope>NUCLEOTIDE SEQUENCE [LARGE SCALE GENOMIC DNA]</scope>
    <source>
        <strain evidence="5 6">Zhejiang</strain>
    </source>
</reference>
<dbReference type="PANTHER" id="PTHR10082:SF60">
    <property type="entry name" value="INTEGRIN BETA-PS"/>
    <property type="match status" value="1"/>
</dbReference>
<organism evidence="5 6">
    <name type="scientific">Ancylostoma duodenale</name>
    <dbReference type="NCBI Taxonomy" id="51022"/>
    <lineage>
        <taxon>Eukaryota</taxon>
        <taxon>Metazoa</taxon>
        <taxon>Ecdysozoa</taxon>
        <taxon>Nematoda</taxon>
        <taxon>Chromadorea</taxon>
        <taxon>Rhabditida</taxon>
        <taxon>Rhabditina</taxon>
        <taxon>Rhabditomorpha</taxon>
        <taxon>Strongyloidea</taxon>
        <taxon>Ancylostomatidae</taxon>
        <taxon>Ancylostomatinae</taxon>
        <taxon>Ancylostoma</taxon>
    </lineage>
</organism>
<dbReference type="Gene3D" id="1.20.5.100">
    <property type="entry name" value="Cytochrome c1, transmembrane anchor, C-terminal"/>
    <property type="match status" value="1"/>
</dbReference>
<keyword evidence="3" id="KW-0812">Transmembrane</keyword>
<dbReference type="PANTHER" id="PTHR10082">
    <property type="entry name" value="INTEGRIN BETA SUBUNIT"/>
    <property type="match status" value="1"/>
</dbReference>
<keyword evidence="3" id="KW-0472">Membrane</keyword>
<protein>
    <submittedName>
        <fullName evidence="5">Integrin beta cytoplasmic domain protein</fullName>
    </submittedName>
</protein>
<dbReference type="Proteomes" id="UP000054047">
    <property type="component" value="Unassembled WGS sequence"/>
</dbReference>
<dbReference type="Pfam" id="PF08725">
    <property type="entry name" value="Integrin_b_cyt"/>
    <property type="match status" value="2"/>
</dbReference>
<dbReference type="SUPFAM" id="SSF69687">
    <property type="entry name" value="Integrin beta tail domain"/>
    <property type="match status" value="1"/>
</dbReference>
<dbReference type="GO" id="GO:0007160">
    <property type="term" value="P:cell-matrix adhesion"/>
    <property type="evidence" value="ECO:0007669"/>
    <property type="project" value="TreeGrafter"/>
</dbReference>
<dbReference type="GO" id="GO:0008305">
    <property type="term" value="C:integrin complex"/>
    <property type="evidence" value="ECO:0007669"/>
    <property type="project" value="TreeGrafter"/>
</dbReference>
<dbReference type="GO" id="GO:0033627">
    <property type="term" value="P:cell adhesion mediated by integrin"/>
    <property type="evidence" value="ECO:0007669"/>
    <property type="project" value="TreeGrafter"/>
</dbReference>
<dbReference type="GO" id="GO:0005178">
    <property type="term" value="F:integrin binding"/>
    <property type="evidence" value="ECO:0007669"/>
    <property type="project" value="TreeGrafter"/>
</dbReference>
<dbReference type="PRINTS" id="PR01186">
    <property type="entry name" value="INTEGRINB"/>
</dbReference>
<dbReference type="GO" id="GO:0009986">
    <property type="term" value="C:cell surface"/>
    <property type="evidence" value="ECO:0007669"/>
    <property type="project" value="TreeGrafter"/>
</dbReference>
<evidence type="ECO:0000313" key="6">
    <source>
        <dbReference type="Proteomes" id="UP000054047"/>
    </source>
</evidence>
<dbReference type="OrthoDB" id="5788962at2759"/>
<dbReference type="Gene3D" id="4.10.1240.30">
    <property type="match status" value="1"/>
</dbReference>
<proteinExistence type="predicted"/>
<sequence>MSIQSYPCGGATWFVDFVDFLSRTRFDHIVINVKISVFLNVWIFTELNETTACQFVDPADDCTFYYLYYYDEATDNATVWVREHKDCPPPVPVLAIVLGVIAGIVILGLILLLVWKLLTVLHDRAEYAKFNNERLMAKWDTVCAQISFCLLFPINSHADFFTKKCLFLFQNENPIYKQATTTFRNPVYAGNKNKGL</sequence>
<keyword evidence="1" id="KW-1015">Disulfide bond</keyword>
<keyword evidence="2" id="KW-0325">Glycoprotein</keyword>
<dbReference type="GO" id="GO:0098609">
    <property type="term" value="P:cell-cell adhesion"/>
    <property type="evidence" value="ECO:0007669"/>
    <property type="project" value="TreeGrafter"/>
</dbReference>
<name>A0A0C2C796_9BILA</name>
<evidence type="ECO:0000256" key="2">
    <source>
        <dbReference type="ARBA" id="ARBA00023180"/>
    </source>
</evidence>
<dbReference type="InterPro" id="IPR036349">
    <property type="entry name" value="Integrin_bsu_tail_dom_sf"/>
</dbReference>
<dbReference type="InterPro" id="IPR015812">
    <property type="entry name" value="Integrin_bsu"/>
</dbReference>
<dbReference type="AlphaFoldDB" id="A0A0C2C796"/>
<feature type="transmembrane region" description="Helical" evidence="3">
    <location>
        <begin position="93"/>
        <end position="115"/>
    </location>
</feature>
<dbReference type="GO" id="GO:0007229">
    <property type="term" value="P:integrin-mediated signaling pathway"/>
    <property type="evidence" value="ECO:0007669"/>
    <property type="project" value="UniProtKB-KW"/>
</dbReference>
<evidence type="ECO:0000256" key="3">
    <source>
        <dbReference type="SAM" id="Phobius"/>
    </source>
</evidence>
<keyword evidence="5" id="KW-0401">Integrin</keyword>
<feature type="domain" description="Integrin beta subunit cytoplasmic" evidence="4">
    <location>
        <begin position="116"/>
        <end position="191"/>
    </location>
</feature>
<dbReference type="GO" id="GO:0005925">
    <property type="term" value="C:focal adhesion"/>
    <property type="evidence" value="ECO:0007669"/>
    <property type="project" value="TreeGrafter"/>
</dbReference>
<evidence type="ECO:0000256" key="1">
    <source>
        <dbReference type="ARBA" id="ARBA00023157"/>
    </source>
</evidence>
<evidence type="ECO:0000259" key="4">
    <source>
        <dbReference type="SMART" id="SM01241"/>
    </source>
</evidence>
<keyword evidence="6" id="KW-1185">Reference proteome</keyword>
<dbReference type="SMART" id="SM01241">
    <property type="entry name" value="Integrin_b_cyt"/>
    <property type="match status" value="1"/>
</dbReference>